<name>A0A0F6TR06_9GAMM</name>
<keyword evidence="12" id="KW-0479">Metal-binding</keyword>
<dbReference type="PANTHER" id="PTHR28259">
    <property type="entry name" value="FLUORIDE EXPORT PROTEIN 1-RELATED"/>
    <property type="match status" value="1"/>
</dbReference>
<dbReference type="NCBIfam" id="TIGR00494">
    <property type="entry name" value="crcB"/>
    <property type="match status" value="1"/>
</dbReference>
<comment type="activity regulation">
    <text evidence="12">Na(+) is not transported, but it plays an essential structural role and its presence is essential for fluoride channel function.</text>
</comment>
<evidence type="ECO:0000256" key="10">
    <source>
        <dbReference type="ARBA" id="ARBA00035120"/>
    </source>
</evidence>
<protein>
    <recommendedName>
        <fullName evidence="12">Fluoride-specific ion channel FluC</fullName>
    </recommendedName>
</protein>
<dbReference type="GO" id="GO:0046872">
    <property type="term" value="F:metal ion binding"/>
    <property type="evidence" value="ECO:0007669"/>
    <property type="project" value="UniProtKB-KW"/>
</dbReference>
<keyword evidence="3" id="KW-0997">Cell inner membrane</keyword>
<evidence type="ECO:0000313" key="14">
    <source>
        <dbReference type="Proteomes" id="UP000034071"/>
    </source>
</evidence>
<dbReference type="HOGENOM" id="CLU_114342_3_0_6"/>
<dbReference type="Pfam" id="PF02537">
    <property type="entry name" value="CRCB"/>
    <property type="match status" value="1"/>
</dbReference>
<proteinExistence type="inferred from homology"/>
<dbReference type="Proteomes" id="UP000034071">
    <property type="component" value="Chromosome"/>
</dbReference>
<accession>A0A0F6TR06</accession>
<evidence type="ECO:0000313" key="13">
    <source>
        <dbReference type="EMBL" id="AKE52152.1"/>
    </source>
</evidence>
<comment type="similarity">
    <text evidence="10 12">Belongs to the fluoride channel Fluc/FEX (TC 1.A.43) family.</text>
</comment>
<dbReference type="GO" id="GO:0140114">
    <property type="term" value="P:cellular detoxification of fluoride"/>
    <property type="evidence" value="ECO:0007669"/>
    <property type="project" value="UniProtKB-UniRule"/>
</dbReference>
<dbReference type="STRING" id="914150.TQ33_1192"/>
<dbReference type="GO" id="GO:0062054">
    <property type="term" value="F:fluoride channel activity"/>
    <property type="evidence" value="ECO:0007669"/>
    <property type="project" value="UniProtKB-UniRule"/>
</dbReference>
<keyword evidence="7 12" id="KW-0406">Ion transport</keyword>
<dbReference type="KEGG" id="kge:TQ33_1192"/>
<dbReference type="InterPro" id="IPR003691">
    <property type="entry name" value="FluC"/>
</dbReference>
<gene>
    <name evidence="12" type="primary">fluC</name>
    <name evidence="12" type="synonym">crcB</name>
    <name evidence="13" type="ORF">TQ33_1192</name>
</gene>
<evidence type="ECO:0000256" key="8">
    <source>
        <dbReference type="ARBA" id="ARBA00023136"/>
    </source>
</evidence>
<keyword evidence="6 12" id="KW-0915">Sodium</keyword>
<feature type="binding site" evidence="12">
    <location>
        <position position="79"/>
    </location>
    <ligand>
        <name>Na(+)</name>
        <dbReference type="ChEBI" id="CHEBI:29101"/>
        <note>structural</note>
    </ligand>
</feature>
<feature type="binding site" evidence="12">
    <location>
        <position position="76"/>
    </location>
    <ligand>
        <name>Na(+)</name>
        <dbReference type="ChEBI" id="CHEBI:29101"/>
        <note>structural</note>
    </ligand>
</feature>
<evidence type="ECO:0000256" key="3">
    <source>
        <dbReference type="ARBA" id="ARBA00022519"/>
    </source>
</evidence>
<dbReference type="OrthoDB" id="9806299at2"/>
<comment type="catalytic activity">
    <reaction evidence="11">
        <text>fluoride(in) = fluoride(out)</text>
        <dbReference type="Rhea" id="RHEA:76159"/>
        <dbReference type="ChEBI" id="CHEBI:17051"/>
    </reaction>
    <physiologicalReaction direction="left-to-right" evidence="11">
        <dbReference type="Rhea" id="RHEA:76160"/>
    </physiologicalReaction>
</comment>
<keyword evidence="4 12" id="KW-0812">Transmembrane</keyword>
<evidence type="ECO:0000256" key="12">
    <source>
        <dbReference type="HAMAP-Rule" id="MF_00454"/>
    </source>
</evidence>
<keyword evidence="8 12" id="KW-0472">Membrane</keyword>
<keyword evidence="5 12" id="KW-1133">Transmembrane helix</keyword>
<dbReference type="GO" id="GO:0005886">
    <property type="term" value="C:plasma membrane"/>
    <property type="evidence" value="ECO:0007669"/>
    <property type="project" value="UniProtKB-SubCell"/>
</dbReference>
<evidence type="ECO:0000256" key="2">
    <source>
        <dbReference type="ARBA" id="ARBA00022475"/>
    </source>
</evidence>
<keyword evidence="14" id="KW-1185">Reference proteome</keyword>
<sequence length="127" mass="13793">MNWTVIGAIGAGGALGAIARFKIRDLSEWLLGEQFLYGTLIANVVGCFLAGFLISYWQNAQVSMTLKEGVMIGFLGALTTFSTFSLETLYLLQQQVWLKAGMNILGNLVLCMLFVFVGAWLGGRMSG</sequence>
<evidence type="ECO:0000256" key="4">
    <source>
        <dbReference type="ARBA" id="ARBA00022692"/>
    </source>
</evidence>
<dbReference type="EMBL" id="CP010975">
    <property type="protein sequence ID" value="AKE52152.1"/>
    <property type="molecule type" value="Genomic_DNA"/>
</dbReference>
<dbReference type="HAMAP" id="MF_00454">
    <property type="entry name" value="FluC"/>
    <property type="match status" value="1"/>
</dbReference>
<feature type="transmembrane region" description="Helical" evidence="12">
    <location>
        <begin position="69"/>
        <end position="92"/>
    </location>
</feature>
<dbReference type="AlphaFoldDB" id="A0A0F6TR06"/>
<reference evidence="13 14" key="1">
    <citation type="submission" date="2015-02" db="EMBL/GenBank/DDBJ databases">
        <title>Complete genome sequence of Kangiella geojedonensis strain YCS-5T.</title>
        <authorList>
            <person name="Kim K.M."/>
        </authorList>
    </citation>
    <scope>NUCLEOTIDE SEQUENCE [LARGE SCALE GENOMIC DNA]</scope>
    <source>
        <strain evidence="13 14">YCS-5</strain>
    </source>
</reference>
<comment type="subcellular location">
    <subcellularLocation>
        <location evidence="1 12">Cell membrane</location>
        <topology evidence="1 12">Multi-pass membrane protein</topology>
    </subcellularLocation>
</comment>
<comment type="function">
    <text evidence="12">Fluoride-specific ion channel. Important for reducing fluoride concentration in the cell, thus reducing its toxicity.</text>
</comment>
<evidence type="ECO:0000256" key="7">
    <source>
        <dbReference type="ARBA" id="ARBA00023065"/>
    </source>
</evidence>
<evidence type="ECO:0000256" key="9">
    <source>
        <dbReference type="ARBA" id="ARBA00023303"/>
    </source>
</evidence>
<feature type="transmembrane region" description="Helical" evidence="12">
    <location>
        <begin position="104"/>
        <end position="123"/>
    </location>
</feature>
<dbReference type="RefSeq" id="WP_046561252.1">
    <property type="nucleotide sequence ID" value="NZ_CP010975.1"/>
</dbReference>
<evidence type="ECO:0000256" key="6">
    <source>
        <dbReference type="ARBA" id="ARBA00023053"/>
    </source>
</evidence>
<feature type="transmembrane region" description="Helical" evidence="12">
    <location>
        <begin position="35"/>
        <end position="57"/>
    </location>
</feature>
<keyword evidence="2 12" id="KW-1003">Cell membrane</keyword>
<keyword evidence="12" id="KW-0813">Transport</keyword>
<evidence type="ECO:0000256" key="1">
    <source>
        <dbReference type="ARBA" id="ARBA00004651"/>
    </source>
</evidence>
<evidence type="ECO:0000256" key="5">
    <source>
        <dbReference type="ARBA" id="ARBA00022989"/>
    </source>
</evidence>
<organism evidence="13 14">
    <name type="scientific">Kangiella geojedonensis</name>
    <dbReference type="NCBI Taxonomy" id="914150"/>
    <lineage>
        <taxon>Bacteria</taxon>
        <taxon>Pseudomonadati</taxon>
        <taxon>Pseudomonadota</taxon>
        <taxon>Gammaproteobacteria</taxon>
        <taxon>Kangiellales</taxon>
        <taxon>Kangiellaceae</taxon>
        <taxon>Kangiella</taxon>
    </lineage>
</organism>
<evidence type="ECO:0000256" key="11">
    <source>
        <dbReference type="ARBA" id="ARBA00035585"/>
    </source>
</evidence>
<keyword evidence="9 12" id="KW-0407">Ion channel</keyword>
<dbReference type="PANTHER" id="PTHR28259:SF1">
    <property type="entry name" value="FLUORIDE EXPORT PROTEIN 1-RELATED"/>
    <property type="match status" value="1"/>
</dbReference>